<proteinExistence type="predicted"/>
<feature type="transmembrane region" description="Helical" evidence="1">
    <location>
        <begin position="44"/>
        <end position="68"/>
    </location>
</feature>
<accession>A0A380MNX9</accession>
<organism evidence="2 3">
    <name type="scientific">Suttonella ornithocola</name>
    <dbReference type="NCBI Taxonomy" id="279832"/>
    <lineage>
        <taxon>Bacteria</taxon>
        <taxon>Pseudomonadati</taxon>
        <taxon>Pseudomonadota</taxon>
        <taxon>Gammaproteobacteria</taxon>
        <taxon>Cardiobacteriales</taxon>
        <taxon>Cardiobacteriaceae</taxon>
        <taxon>Suttonella</taxon>
    </lineage>
</organism>
<keyword evidence="1" id="KW-0472">Membrane</keyword>
<sequence>MTNNIRIPLSLAKPLGRASAWLGLALYTAIGLPSLEFAPETAWLKWGVIILIAITALLDGAILLSHWIRRGEYGIIARDNTLIIQVSARQNHHYRLQRNEITEIQLHYSGRSNNRIHIKLTPESANRIGKAEIVIHTNHLKGWSKHITQQLQEWQTCSSTA</sequence>
<name>A0A380MNX9_9GAMM</name>
<protein>
    <submittedName>
        <fullName evidence="2">Uncharacterized protein</fullName>
    </submittedName>
</protein>
<feature type="transmembrane region" description="Helical" evidence="1">
    <location>
        <begin position="20"/>
        <end position="38"/>
    </location>
</feature>
<keyword evidence="1" id="KW-0812">Transmembrane</keyword>
<keyword evidence="1" id="KW-1133">Transmembrane helix</keyword>
<reference evidence="2 3" key="1">
    <citation type="submission" date="2018-06" db="EMBL/GenBank/DDBJ databases">
        <authorList>
            <consortium name="Pathogen Informatics"/>
            <person name="Doyle S."/>
        </authorList>
    </citation>
    <scope>NUCLEOTIDE SEQUENCE [LARGE SCALE GENOMIC DNA]</scope>
    <source>
        <strain evidence="2 3">NCTC13337</strain>
    </source>
</reference>
<keyword evidence="3" id="KW-1185">Reference proteome</keyword>
<dbReference type="AlphaFoldDB" id="A0A380MNX9"/>
<dbReference type="EMBL" id="UHIC01000001">
    <property type="protein sequence ID" value="SUO94325.1"/>
    <property type="molecule type" value="Genomic_DNA"/>
</dbReference>
<dbReference type="Proteomes" id="UP000254601">
    <property type="component" value="Unassembled WGS sequence"/>
</dbReference>
<evidence type="ECO:0000256" key="1">
    <source>
        <dbReference type="SAM" id="Phobius"/>
    </source>
</evidence>
<evidence type="ECO:0000313" key="3">
    <source>
        <dbReference type="Proteomes" id="UP000254601"/>
    </source>
</evidence>
<dbReference type="RefSeq" id="WP_072575963.1">
    <property type="nucleotide sequence ID" value="NZ_LWHB01000039.1"/>
</dbReference>
<gene>
    <name evidence="2" type="ORF">NCTC13337_00672</name>
</gene>
<evidence type="ECO:0000313" key="2">
    <source>
        <dbReference type="EMBL" id="SUO94325.1"/>
    </source>
</evidence>